<reference evidence="2 3" key="1">
    <citation type="journal article" date="2017" name="Gigascience">
        <title>Genome sequence of the small brown planthopper, Laodelphax striatellus.</title>
        <authorList>
            <person name="Zhu J."/>
            <person name="Jiang F."/>
            <person name="Wang X."/>
            <person name="Yang P."/>
            <person name="Bao Y."/>
            <person name="Zhao W."/>
            <person name="Wang W."/>
            <person name="Lu H."/>
            <person name="Wang Q."/>
            <person name="Cui N."/>
            <person name="Li J."/>
            <person name="Chen X."/>
            <person name="Luo L."/>
            <person name="Yu J."/>
            <person name="Kang L."/>
            <person name="Cui F."/>
        </authorList>
    </citation>
    <scope>NUCLEOTIDE SEQUENCE [LARGE SCALE GENOMIC DNA]</scope>
    <source>
        <strain evidence="2">Lst14</strain>
    </source>
</reference>
<protein>
    <submittedName>
        <fullName evidence="2">Uncharacterized protein</fullName>
    </submittedName>
</protein>
<dbReference type="EMBL" id="QKKF02023997">
    <property type="protein sequence ID" value="RZF37516.1"/>
    <property type="molecule type" value="Genomic_DNA"/>
</dbReference>
<organism evidence="2 3">
    <name type="scientific">Laodelphax striatellus</name>
    <name type="common">Small brown planthopper</name>
    <name type="synonym">Delphax striatella</name>
    <dbReference type="NCBI Taxonomy" id="195883"/>
    <lineage>
        <taxon>Eukaryota</taxon>
        <taxon>Metazoa</taxon>
        <taxon>Ecdysozoa</taxon>
        <taxon>Arthropoda</taxon>
        <taxon>Hexapoda</taxon>
        <taxon>Insecta</taxon>
        <taxon>Pterygota</taxon>
        <taxon>Neoptera</taxon>
        <taxon>Paraneoptera</taxon>
        <taxon>Hemiptera</taxon>
        <taxon>Auchenorrhyncha</taxon>
        <taxon>Fulgoroidea</taxon>
        <taxon>Delphacidae</taxon>
        <taxon>Criomorphinae</taxon>
        <taxon>Laodelphax</taxon>
    </lineage>
</organism>
<dbReference type="STRING" id="195883.A0A482WW06"/>
<dbReference type="OrthoDB" id="6637731at2759"/>
<accession>A0A482WW06</accession>
<feature type="compositionally biased region" description="Acidic residues" evidence="1">
    <location>
        <begin position="260"/>
        <end position="271"/>
    </location>
</feature>
<comment type="caution">
    <text evidence="2">The sequence shown here is derived from an EMBL/GenBank/DDBJ whole genome shotgun (WGS) entry which is preliminary data.</text>
</comment>
<sequence>MVPLHVSHLVDLLHVCHLVDLLHVSHLVDHLHVSHLVDPLLVSHLMDLLHVSHLVDLLHVSHLMCHLHVKNHVLPHANSMWHHRHVNYLVDHHLANKAMCLSHAATHHVNSLALQKLVALILADHLLVDKLSTTHHAVNHLVVSHLVVRHLVVRHLVVSHPVISSHLVHLHASNQSMSAAIRNHPALLVVKATLLLGWIAMCQGKLMETVDEPKSVIKEYKAGNLNEKLTIDHVTYDNPRGAATKKKNGDREEGRSVTLNEDDDDDDDDADSPPTTMLTEPSSLKPIGMKRLSPTSRTADPEPTIPEDLLKEVSLMKIPQYDLPKTITSIKTKPLKSFSSQDDFPNYENDDIMKPEYSKYFNDDYQVPIEYQKFNFKAQPVKDDDSGKHVKIEIGKTKVKTVVDEPIIITKTKLIDYNTLENEGDKNSDVYKSFYGGFHDHYRNIQKDKVRSGCYNCYRPLYNPYKRVPYPPPPIPIPPRPHYPLGSPYVPRYANRYARSRYVRPVYRPKPAYVVRGYPPPRHLHYRPPPYRRPRPGYLPRPPLHHPYWYPPPPIPRIPPPPLAPPKPSCAPSKVVKEVHVHHFPKVEKIPVPLAFLEANHDENYEHDTIIEPGPYDEELDGDEHAELQEINAHLDEALRNNKKELDKNLEDGQRYIIEQEDSGSSNTEDDEYKKPNYNKILDQALVKNRKELEKNLKDGPDIVKTAYLPDDGIYNLHKFADKNHLYNFPVKKAKAKGQKASSSSNANDYKLHLESLKDFEPRKIKILQDGTPIRYILTNKLSYNHTKPQEV</sequence>
<dbReference type="AlphaFoldDB" id="A0A482WW06"/>
<evidence type="ECO:0000256" key="1">
    <source>
        <dbReference type="SAM" id="MobiDB-lite"/>
    </source>
</evidence>
<gene>
    <name evidence="2" type="ORF">LSTR_LSTR011789</name>
</gene>
<feature type="compositionally biased region" description="Polar residues" evidence="1">
    <location>
        <begin position="273"/>
        <end position="282"/>
    </location>
</feature>
<proteinExistence type="predicted"/>
<dbReference type="InParanoid" id="A0A482WW06"/>
<name>A0A482WW06_LAOST</name>
<evidence type="ECO:0000313" key="2">
    <source>
        <dbReference type="EMBL" id="RZF37516.1"/>
    </source>
</evidence>
<feature type="region of interest" description="Disordered" evidence="1">
    <location>
        <begin position="236"/>
        <end position="306"/>
    </location>
</feature>
<dbReference type="Proteomes" id="UP000291343">
    <property type="component" value="Unassembled WGS sequence"/>
</dbReference>
<keyword evidence="3" id="KW-1185">Reference proteome</keyword>
<evidence type="ECO:0000313" key="3">
    <source>
        <dbReference type="Proteomes" id="UP000291343"/>
    </source>
</evidence>